<feature type="domain" description="PurM-like C-terminal" evidence="7">
    <location>
        <begin position="126"/>
        <end position="293"/>
    </location>
</feature>
<dbReference type="PIRSF" id="PIRSF036407">
    <property type="entry name" value="Selenphspht_syn"/>
    <property type="match status" value="1"/>
</dbReference>
<keyword evidence="1" id="KW-0808">Transferase</keyword>
<dbReference type="SUPFAM" id="SSF55326">
    <property type="entry name" value="PurM N-terminal domain-like"/>
    <property type="match status" value="1"/>
</dbReference>
<dbReference type="Pfam" id="PF00586">
    <property type="entry name" value="AIRS"/>
    <property type="match status" value="1"/>
</dbReference>
<dbReference type="PANTHER" id="PTHR10256">
    <property type="entry name" value="SELENIDE, WATER DIKINASE"/>
    <property type="match status" value="1"/>
</dbReference>
<dbReference type="GO" id="GO:0005737">
    <property type="term" value="C:cytoplasm"/>
    <property type="evidence" value="ECO:0007669"/>
    <property type="project" value="TreeGrafter"/>
</dbReference>
<evidence type="ECO:0000256" key="5">
    <source>
        <dbReference type="ARBA" id="ARBA00023266"/>
    </source>
</evidence>
<gene>
    <name evidence="8" type="ORF">SBAD_LOCUS7592</name>
</gene>
<evidence type="ECO:0000256" key="4">
    <source>
        <dbReference type="ARBA" id="ARBA00022840"/>
    </source>
</evidence>
<proteinExistence type="predicted"/>
<dbReference type="WBParaSite" id="SBAD_0000788101-mRNA-1">
    <property type="protein sequence ID" value="SBAD_0000788101-mRNA-1"/>
    <property type="gene ID" value="SBAD_0000788101"/>
</dbReference>
<evidence type="ECO:0000313" key="10">
    <source>
        <dbReference type="WBParaSite" id="SBAD_0000788101-mRNA-1"/>
    </source>
</evidence>
<dbReference type="AlphaFoldDB" id="A0A183IVE5"/>
<dbReference type="GO" id="GO:0016260">
    <property type="term" value="P:selenocysteine biosynthetic process"/>
    <property type="evidence" value="ECO:0007669"/>
    <property type="project" value="TreeGrafter"/>
</dbReference>
<keyword evidence="9" id="KW-1185">Reference proteome</keyword>
<evidence type="ECO:0000256" key="1">
    <source>
        <dbReference type="ARBA" id="ARBA00022679"/>
    </source>
</evidence>
<dbReference type="SUPFAM" id="SSF56042">
    <property type="entry name" value="PurM C-terminal domain-like"/>
    <property type="match status" value="1"/>
</dbReference>
<accession>A0A183IVE5</accession>
<evidence type="ECO:0000259" key="7">
    <source>
        <dbReference type="Pfam" id="PF02769"/>
    </source>
</evidence>
<dbReference type="InterPro" id="IPR004536">
    <property type="entry name" value="SPS/SelD"/>
</dbReference>
<protein>
    <submittedName>
        <fullName evidence="10">Selenide, water dikinase</fullName>
    </submittedName>
</protein>
<dbReference type="GO" id="GO:0004756">
    <property type="term" value="F:selenide, water dikinase activity"/>
    <property type="evidence" value="ECO:0007669"/>
    <property type="project" value="TreeGrafter"/>
</dbReference>
<dbReference type="Gene3D" id="3.90.650.10">
    <property type="entry name" value="PurM-like C-terminal domain"/>
    <property type="match status" value="1"/>
</dbReference>
<keyword evidence="5" id="KW-0711">Selenium</keyword>
<dbReference type="CDD" id="cd02195">
    <property type="entry name" value="SelD"/>
    <property type="match status" value="1"/>
</dbReference>
<dbReference type="InterPro" id="IPR010918">
    <property type="entry name" value="PurM-like_C_dom"/>
</dbReference>
<evidence type="ECO:0000259" key="6">
    <source>
        <dbReference type="Pfam" id="PF00586"/>
    </source>
</evidence>
<dbReference type="PANTHER" id="PTHR10256:SF0">
    <property type="entry name" value="INACTIVE SELENIDE, WATER DIKINASE-LIKE PROTEIN-RELATED"/>
    <property type="match status" value="1"/>
</dbReference>
<dbReference type="EMBL" id="UZAM01010759">
    <property type="protein sequence ID" value="VDP13627.1"/>
    <property type="molecule type" value="Genomic_DNA"/>
</dbReference>
<dbReference type="GO" id="GO:0005524">
    <property type="term" value="F:ATP binding"/>
    <property type="evidence" value="ECO:0007669"/>
    <property type="project" value="UniProtKB-KW"/>
</dbReference>
<dbReference type="InterPro" id="IPR036921">
    <property type="entry name" value="PurM-like_N_sf"/>
</dbReference>
<evidence type="ECO:0000313" key="9">
    <source>
        <dbReference type="Proteomes" id="UP000270296"/>
    </source>
</evidence>
<organism evidence="10">
    <name type="scientific">Soboliphyme baturini</name>
    <dbReference type="NCBI Taxonomy" id="241478"/>
    <lineage>
        <taxon>Eukaryota</taxon>
        <taxon>Metazoa</taxon>
        <taxon>Ecdysozoa</taxon>
        <taxon>Nematoda</taxon>
        <taxon>Enoplea</taxon>
        <taxon>Dorylaimia</taxon>
        <taxon>Dioctophymatida</taxon>
        <taxon>Dioctophymatoidea</taxon>
        <taxon>Soboliphymatidae</taxon>
        <taxon>Soboliphyme</taxon>
    </lineage>
</organism>
<evidence type="ECO:0000256" key="2">
    <source>
        <dbReference type="ARBA" id="ARBA00022741"/>
    </source>
</evidence>
<dbReference type="OrthoDB" id="409395at2759"/>
<dbReference type="Pfam" id="PF02769">
    <property type="entry name" value="AIRS_C"/>
    <property type="match status" value="1"/>
</dbReference>
<dbReference type="InterPro" id="IPR016188">
    <property type="entry name" value="PurM-like_N"/>
</dbReference>
<dbReference type="Proteomes" id="UP000270296">
    <property type="component" value="Unassembled WGS sequence"/>
</dbReference>
<reference evidence="10" key="1">
    <citation type="submission" date="2016-06" db="UniProtKB">
        <authorList>
            <consortium name="WormBaseParasite"/>
        </authorList>
    </citation>
    <scope>IDENTIFICATION</scope>
</reference>
<reference evidence="8 9" key="2">
    <citation type="submission" date="2018-11" db="EMBL/GenBank/DDBJ databases">
        <authorList>
            <consortium name="Pathogen Informatics"/>
        </authorList>
    </citation>
    <scope>NUCLEOTIDE SEQUENCE [LARGE SCALE GENOMIC DNA]</scope>
</reference>
<keyword evidence="4" id="KW-0067">ATP-binding</keyword>
<evidence type="ECO:0000256" key="3">
    <source>
        <dbReference type="ARBA" id="ARBA00022777"/>
    </source>
</evidence>
<keyword evidence="2" id="KW-0547">Nucleotide-binding</keyword>
<dbReference type="FunFam" id="3.90.650.10:FF:000010">
    <property type="entry name" value="Selenide, water dikinase"/>
    <property type="match status" value="1"/>
</dbReference>
<feature type="domain" description="PurM-like N-terminal" evidence="6">
    <location>
        <begin position="2"/>
        <end position="109"/>
    </location>
</feature>
<dbReference type="Gene3D" id="3.30.1330.10">
    <property type="entry name" value="PurM-like, N-terminal domain"/>
    <property type="match status" value="1"/>
</dbReference>
<evidence type="ECO:0000313" key="8">
    <source>
        <dbReference type="EMBL" id="VDP13627.1"/>
    </source>
</evidence>
<sequence length="306" mass="33682">MDSCVIPLRHNGLHLVQTTDFFYPLVDDPYIMGKIACANTLSDLYAVGVTKCDNMLMLLSISRKLSDLESNVIIPLMLRGFRDKALEAKTFVQGGQSIMNPWIIIGGVATSVCSFSELIEPSNATPGDVLIMTKPIGTQVAVNAHQWLEQNPERFSSITPVISEEEVRYVYRLAMVYMERLNLTAAQLMHKYDAHAATDVTGFGLLGHAQNLVEMQKQKVSFVIDTIPVLYKMTAVSEHSGRFNVLRGCSAETSGGLLIAMSPENAAAFCREIESIEKFPAWIVGKVVEGDRTVHLSETPTVIEVG</sequence>
<keyword evidence="3" id="KW-0418">Kinase</keyword>
<name>A0A183IVE5_9BILA</name>
<dbReference type="InterPro" id="IPR036676">
    <property type="entry name" value="PurM-like_C_sf"/>
</dbReference>
<dbReference type="NCBIfam" id="TIGR00476">
    <property type="entry name" value="selD"/>
    <property type="match status" value="1"/>
</dbReference>